<sequence>MSIPDHGRERGIEVVRDKSDTRDPVFVIEISVHITLPTEKYHRRIAITA</sequence>
<dbReference type="AlphaFoldDB" id="A0A146F0N7"/>
<reference evidence="2" key="2">
    <citation type="submission" date="2016-02" db="EMBL/GenBank/DDBJ databases">
        <title>Genome sequencing of Aspergillus luchuensis NBRC 4314.</title>
        <authorList>
            <person name="Yamada O."/>
        </authorList>
    </citation>
    <scope>NUCLEOTIDE SEQUENCE [LARGE SCALE GENOMIC DNA]</scope>
    <source>
        <strain evidence="2">RIB 2604</strain>
    </source>
</reference>
<protein>
    <submittedName>
        <fullName evidence="1">Similar to An01g11250</fullName>
    </submittedName>
</protein>
<dbReference type="Proteomes" id="UP000075230">
    <property type="component" value="Unassembled WGS sequence"/>
</dbReference>
<evidence type="ECO:0000313" key="2">
    <source>
        <dbReference type="Proteomes" id="UP000075230"/>
    </source>
</evidence>
<gene>
    <name evidence="1" type="ORF">RIB2604_00603210</name>
</gene>
<comment type="caution">
    <text evidence="1">The sequence shown here is derived from an EMBL/GenBank/DDBJ whole genome shotgun (WGS) entry which is preliminary data.</text>
</comment>
<accession>A0A146F0N7</accession>
<proteinExistence type="predicted"/>
<name>A0A146F0N7_ASPKA</name>
<evidence type="ECO:0000313" key="1">
    <source>
        <dbReference type="EMBL" id="GAT19740.1"/>
    </source>
</evidence>
<dbReference type="EMBL" id="BCWF01000006">
    <property type="protein sequence ID" value="GAT19740.1"/>
    <property type="molecule type" value="Genomic_DNA"/>
</dbReference>
<organism evidence="1 2">
    <name type="scientific">Aspergillus kawachii</name>
    <name type="common">White koji mold</name>
    <name type="synonym">Aspergillus awamori var. kawachi</name>
    <dbReference type="NCBI Taxonomy" id="1069201"/>
    <lineage>
        <taxon>Eukaryota</taxon>
        <taxon>Fungi</taxon>
        <taxon>Dikarya</taxon>
        <taxon>Ascomycota</taxon>
        <taxon>Pezizomycotina</taxon>
        <taxon>Eurotiomycetes</taxon>
        <taxon>Eurotiomycetidae</taxon>
        <taxon>Eurotiales</taxon>
        <taxon>Aspergillaceae</taxon>
        <taxon>Aspergillus</taxon>
        <taxon>Aspergillus subgen. Circumdati</taxon>
    </lineage>
</organism>
<reference evidence="1 2" key="1">
    <citation type="journal article" date="2016" name="DNA Res.">
        <title>Genome sequence of Aspergillus luchuensis NBRC 4314.</title>
        <authorList>
            <person name="Yamada O."/>
            <person name="Machida M."/>
            <person name="Hosoyama A."/>
            <person name="Goto M."/>
            <person name="Takahashi T."/>
            <person name="Futagami T."/>
            <person name="Yamagata Y."/>
            <person name="Takeuchi M."/>
            <person name="Kobayashi T."/>
            <person name="Koike H."/>
            <person name="Abe K."/>
            <person name="Asai K."/>
            <person name="Arita M."/>
            <person name="Fujita N."/>
            <person name="Fukuda K."/>
            <person name="Higa K."/>
            <person name="Horikawa H."/>
            <person name="Ishikawa T."/>
            <person name="Jinno K."/>
            <person name="Kato Y."/>
            <person name="Kirimura K."/>
            <person name="Mizutani O."/>
            <person name="Nakasone K."/>
            <person name="Sano M."/>
            <person name="Shiraishi Y."/>
            <person name="Tsukahara M."/>
            <person name="Gomi K."/>
        </authorList>
    </citation>
    <scope>NUCLEOTIDE SEQUENCE [LARGE SCALE GENOMIC DNA]</scope>
    <source>
        <strain evidence="1 2">RIB 2604</strain>
    </source>
</reference>